<comment type="caution">
    <text evidence="1">The sequence shown here is derived from an EMBL/GenBank/DDBJ whole genome shotgun (WGS) entry which is preliminary data.</text>
</comment>
<proteinExistence type="predicted"/>
<accession>A0AAD7GZ01</accession>
<organism evidence="1 2">
    <name type="scientific">Mycena rosella</name>
    <name type="common">Pink bonnet</name>
    <name type="synonym">Agaricus rosellus</name>
    <dbReference type="NCBI Taxonomy" id="1033263"/>
    <lineage>
        <taxon>Eukaryota</taxon>
        <taxon>Fungi</taxon>
        <taxon>Dikarya</taxon>
        <taxon>Basidiomycota</taxon>
        <taxon>Agaricomycotina</taxon>
        <taxon>Agaricomycetes</taxon>
        <taxon>Agaricomycetidae</taxon>
        <taxon>Agaricales</taxon>
        <taxon>Marasmiineae</taxon>
        <taxon>Mycenaceae</taxon>
        <taxon>Mycena</taxon>
    </lineage>
</organism>
<dbReference type="Proteomes" id="UP001221757">
    <property type="component" value="Unassembled WGS sequence"/>
</dbReference>
<dbReference type="AlphaFoldDB" id="A0AAD7GZ01"/>
<evidence type="ECO:0000313" key="2">
    <source>
        <dbReference type="Proteomes" id="UP001221757"/>
    </source>
</evidence>
<name>A0AAD7GZ01_MYCRO</name>
<dbReference type="EMBL" id="JARKIE010000004">
    <property type="protein sequence ID" value="KAJ7708258.1"/>
    <property type="molecule type" value="Genomic_DNA"/>
</dbReference>
<keyword evidence="2" id="KW-1185">Reference proteome</keyword>
<protein>
    <submittedName>
        <fullName evidence="1">Uncharacterized protein</fullName>
    </submittedName>
</protein>
<gene>
    <name evidence="1" type="ORF">B0H17DRAFT_1125024</name>
</gene>
<sequence>MSTIRRFSLHRCAISAPRTFITSSNAFQQSQGIFQVDDWRWDSHGTRAKCEFNVVAPCAIWAWGFRVQSSISFRAYKEKPGPGFPRRRGWSGIVVRSETSDWIELWTQQSGLVHPQGTARSGTDSEAIAVSDVEWGTHHLDLAIRCAAA</sequence>
<reference evidence="1" key="1">
    <citation type="submission" date="2023-03" db="EMBL/GenBank/DDBJ databases">
        <title>Massive genome expansion in bonnet fungi (Mycena s.s.) driven by repeated elements and novel gene families across ecological guilds.</title>
        <authorList>
            <consortium name="Lawrence Berkeley National Laboratory"/>
            <person name="Harder C.B."/>
            <person name="Miyauchi S."/>
            <person name="Viragh M."/>
            <person name="Kuo A."/>
            <person name="Thoen E."/>
            <person name="Andreopoulos B."/>
            <person name="Lu D."/>
            <person name="Skrede I."/>
            <person name="Drula E."/>
            <person name="Henrissat B."/>
            <person name="Morin E."/>
            <person name="Kohler A."/>
            <person name="Barry K."/>
            <person name="LaButti K."/>
            <person name="Morin E."/>
            <person name="Salamov A."/>
            <person name="Lipzen A."/>
            <person name="Mereny Z."/>
            <person name="Hegedus B."/>
            <person name="Baldrian P."/>
            <person name="Stursova M."/>
            <person name="Weitz H."/>
            <person name="Taylor A."/>
            <person name="Grigoriev I.V."/>
            <person name="Nagy L.G."/>
            <person name="Martin F."/>
            <person name="Kauserud H."/>
        </authorList>
    </citation>
    <scope>NUCLEOTIDE SEQUENCE</scope>
    <source>
        <strain evidence="1">CBHHK067</strain>
    </source>
</reference>
<evidence type="ECO:0000313" key="1">
    <source>
        <dbReference type="EMBL" id="KAJ7708258.1"/>
    </source>
</evidence>